<dbReference type="InterPro" id="IPR017871">
    <property type="entry name" value="ABC_transporter-like_CS"/>
</dbReference>
<keyword evidence="2 4" id="KW-0067">ATP-binding</keyword>
<dbReference type="InterPro" id="IPR003593">
    <property type="entry name" value="AAA+_ATPase"/>
</dbReference>
<keyword evidence="1" id="KW-0547">Nucleotide-binding</keyword>
<dbReference type="PROSITE" id="PS00211">
    <property type="entry name" value="ABC_TRANSPORTER_1"/>
    <property type="match status" value="1"/>
</dbReference>
<protein>
    <submittedName>
        <fullName evidence="4">ABC transporter ATP-binding protein</fullName>
    </submittedName>
</protein>
<gene>
    <name evidence="4" type="ORF">FQU78_01835</name>
</gene>
<dbReference type="PANTHER" id="PTHR42764">
    <property type="entry name" value="PHOSPHONATES UTILIZATION ATP-BINDING PROTEIN PHNK-RELATED"/>
    <property type="match status" value="1"/>
</dbReference>
<accession>A0A6C0VFH8</accession>
<evidence type="ECO:0000259" key="3">
    <source>
        <dbReference type="PROSITE" id="PS50893"/>
    </source>
</evidence>
<dbReference type="AlphaFoldDB" id="A0A6C0VFH8"/>
<evidence type="ECO:0000256" key="2">
    <source>
        <dbReference type="ARBA" id="ARBA00022840"/>
    </source>
</evidence>
<dbReference type="PANTHER" id="PTHR42764:SF1">
    <property type="entry name" value="PHOSPHONATES UTILIZATION ATP-BINDING PROTEIN PHNK-RELATED"/>
    <property type="match status" value="1"/>
</dbReference>
<dbReference type="FunFam" id="3.40.50.300:FF:003360">
    <property type="entry name" value="Methylcoenzyme M reductase system, component A2"/>
    <property type="match status" value="1"/>
</dbReference>
<proteinExistence type="predicted"/>
<dbReference type="SMART" id="SM00382">
    <property type="entry name" value="AAA"/>
    <property type="match status" value="2"/>
</dbReference>
<dbReference type="GO" id="GO:0019700">
    <property type="term" value="P:organic phosphonate catabolic process"/>
    <property type="evidence" value="ECO:0007669"/>
    <property type="project" value="TreeGrafter"/>
</dbReference>
<dbReference type="PROSITE" id="PS50893">
    <property type="entry name" value="ABC_TRANSPORTER_2"/>
    <property type="match status" value="2"/>
</dbReference>
<dbReference type="Gene3D" id="3.40.50.300">
    <property type="entry name" value="P-loop containing nucleotide triphosphate hydrolases"/>
    <property type="match status" value="2"/>
</dbReference>
<dbReference type="EMBL" id="CP042908">
    <property type="protein sequence ID" value="QIB89948.1"/>
    <property type="molecule type" value="Genomic_DNA"/>
</dbReference>
<evidence type="ECO:0000256" key="1">
    <source>
        <dbReference type="ARBA" id="ARBA00022741"/>
    </source>
</evidence>
<name>A0A6C0VFH8_METMZ</name>
<feature type="domain" description="ABC transporter" evidence="3">
    <location>
        <begin position="11"/>
        <end position="262"/>
    </location>
</feature>
<dbReference type="InterPro" id="IPR003439">
    <property type="entry name" value="ABC_transporter-like_ATP-bd"/>
</dbReference>
<dbReference type="Proteomes" id="UP000467371">
    <property type="component" value="Chromosome"/>
</dbReference>
<feature type="domain" description="ABC transporter" evidence="3">
    <location>
        <begin position="273"/>
        <end position="572"/>
    </location>
</feature>
<organism evidence="4 5">
    <name type="scientific">Methanosarcina mazei</name>
    <name type="common">Methanosarcina frisia</name>
    <dbReference type="NCBI Taxonomy" id="2209"/>
    <lineage>
        <taxon>Archaea</taxon>
        <taxon>Methanobacteriati</taxon>
        <taxon>Methanobacteriota</taxon>
        <taxon>Stenosarchaea group</taxon>
        <taxon>Methanomicrobia</taxon>
        <taxon>Methanosarcinales</taxon>
        <taxon>Methanosarcinaceae</taxon>
        <taxon>Methanosarcina</taxon>
    </lineage>
</organism>
<dbReference type="Pfam" id="PF00005">
    <property type="entry name" value="ABC_tran"/>
    <property type="match status" value="2"/>
</dbReference>
<sequence length="587" mass="66201">MQSALRGMIMIRISNLVKDYEVRSEKIRVLDHIDLTVEDGEILGITGRSGSGKSTLLRIIRGVEPFNEGTIEVDGKVVTPDSGIEGEHFLKSVTAIHLQRNFGLWNGPAIENIIRKLNYLRVGHEALPHNETDDYKDLFDEAMEYIKLVGLEHKALHSTNLLSGGEKQRVVMARQLAAKPKVLLLDEPVTMTGPDTKQEILDVIKSLKEKLNIPIIVVSHLPEIHAYLADRLIFLEKGKIAADGEPAWVLKNFLKDMKPREELSESGNKEVCIKVREISKRYSLIRMGEVLNIKDFSLDVYKGEILAFIGPSGAGKTTIMKLMEGLVKPKSGTVEYLCKGEWVDVTGYSRKRMELRRIMSIMNQEFSMSVNSTVRDQIRFRLSLKKQGAIEYARNKASELGLSDETLDTIYRLPDMPEEEKTEALRELNLSDTIYYELFPTVPVTDVDIYSNPVFEALDLPLEILDKTPYQISGGEHVRAFIALSLATSPEYLMLDEPFGDLDPVTLRDVTNSLKRVNERFGTTIVLVSHHMDFVREVAHRALLIENGALVMDGKPVEVCQELINRSNAPYMEHSLDDLVEGDLQSQ</sequence>
<dbReference type="GO" id="GO:0016887">
    <property type="term" value="F:ATP hydrolysis activity"/>
    <property type="evidence" value="ECO:0007669"/>
    <property type="project" value="InterPro"/>
</dbReference>
<evidence type="ECO:0000313" key="4">
    <source>
        <dbReference type="EMBL" id="QIB89948.1"/>
    </source>
</evidence>
<dbReference type="InterPro" id="IPR027417">
    <property type="entry name" value="P-loop_NTPase"/>
</dbReference>
<dbReference type="GO" id="GO:0005524">
    <property type="term" value="F:ATP binding"/>
    <property type="evidence" value="ECO:0007669"/>
    <property type="project" value="UniProtKB-KW"/>
</dbReference>
<reference evidence="4 5" key="1">
    <citation type="journal article" date="2020" name="Environ. Microbiol. Rep.">
        <title>Redox cycling of Fe(II) and Fe(III) in magnetite accelerates aceticlastic methanogenesis by Methanosarcina mazei.</title>
        <authorList>
            <person name="Wang H."/>
            <person name="Byrne J.M."/>
            <person name="Liu P."/>
            <person name="Liu J."/>
            <person name="Dong X."/>
            <person name="Lu Y."/>
        </authorList>
    </citation>
    <scope>NUCLEOTIDE SEQUENCE [LARGE SCALE GENOMIC DNA]</scope>
    <source>
        <strain evidence="5">zm-15</strain>
    </source>
</reference>
<dbReference type="SUPFAM" id="SSF52540">
    <property type="entry name" value="P-loop containing nucleoside triphosphate hydrolases"/>
    <property type="match status" value="2"/>
</dbReference>
<evidence type="ECO:0000313" key="5">
    <source>
        <dbReference type="Proteomes" id="UP000467371"/>
    </source>
</evidence>